<organism evidence="1">
    <name type="scientific">marine sediment metagenome</name>
    <dbReference type="NCBI Taxonomy" id="412755"/>
    <lineage>
        <taxon>unclassified sequences</taxon>
        <taxon>metagenomes</taxon>
        <taxon>ecological metagenomes</taxon>
    </lineage>
</organism>
<protein>
    <submittedName>
        <fullName evidence="1">Uncharacterized protein</fullName>
    </submittedName>
</protein>
<name>A0A0F8XRF3_9ZZZZ</name>
<sequence>MLDNRLSIGYTIDMAIMPVGVLTMTAKQKLKTITDCLNAIGDHNGIYKTITKTEAITFIRELMFVANSTSQGQELSKRFEFSTSQLDWTLTEREQNHVSILIVLRLRCCRFHRSAICFG</sequence>
<reference evidence="1" key="1">
    <citation type="journal article" date="2015" name="Nature">
        <title>Complex archaea that bridge the gap between prokaryotes and eukaryotes.</title>
        <authorList>
            <person name="Spang A."/>
            <person name="Saw J.H."/>
            <person name="Jorgensen S.L."/>
            <person name="Zaremba-Niedzwiedzka K."/>
            <person name="Martijn J."/>
            <person name="Lind A.E."/>
            <person name="van Eijk R."/>
            <person name="Schleper C."/>
            <person name="Guy L."/>
            <person name="Ettema T.J."/>
        </authorList>
    </citation>
    <scope>NUCLEOTIDE SEQUENCE</scope>
</reference>
<gene>
    <name evidence="1" type="ORF">LCGC14_2990840</name>
</gene>
<evidence type="ECO:0000313" key="1">
    <source>
        <dbReference type="EMBL" id="KKK63780.1"/>
    </source>
</evidence>
<proteinExistence type="predicted"/>
<comment type="caution">
    <text evidence="1">The sequence shown here is derived from an EMBL/GenBank/DDBJ whole genome shotgun (WGS) entry which is preliminary data.</text>
</comment>
<accession>A0A0F8XRF3</accession>
<dbReference type="AlphaFoldDB" id="A0A0F8XRF3"/>
<dbReference type="EMBL" id="LAZR01061336">
    <property type="protein sequence ID" value="KKK63780.1"/>
    <property type="molecule type" value="Genomic_DNA"/>
</dbReference>